<comment type="similarity">
    <text evidence="1">Belongs to the nitroreductase family.</text>
</comment>
<sequence>MSSTSTVDRTAPTAHEILPVLAERWSPRALDGDRVIDEDSLSAALEAARWSPSAFNIQPWRFIVGRRGTATFDTIFGTLAEFNQGWAANAGALVLTIAQVVDDNGRPNPTASYDLGQAVAHLSIQAHAGGLVVHQMTGFDAAAAANSFGLPDSLVPVSVVALGHLGEADQLNDQLREREVAPRVRRPLADTIIVSE</sequence>
<evidence type="ECO:0000313" key="5">
    <source>
        <dbReference type="Proteomes" id="UP000196778"/>
    </source>
</evidence>
<name>A0A1R4IP15_9MICO</name>
<dbReference type="InterPro" id="IPR029479">
    <property type="entry name" value="Nitroreductase"/>
</dbReference>
<evidence type="ECO:0000259" key="3">
    <source>
        <dbReference type="Pfam" id="PF00881"/>
    </source>
</evidence>
<organism evidence="4 5">
    <name type="scientific">Mycetocola reblochoni REB411</name>
    <dbReference type="NCBI Taxonomy" id="1255698"/>
    <lineage>
        <taxon>Bacteria</taxon>
        <taxon>Bacillati</taxon>
        <taxon>Actinomycetota</taxon>
        <taxon>Actinomycetes</taxon>
        <taxon>Micrococcales</taxon>
        <taxon>Microbacteriaceae</taxon>
        <taxon>Mycetocola</taxon>
    </lineage>
</organism>
<dbReference type="GO" id="GO:0016491">
    <property type="term" value="F:oxidoreductase activity"/>
    <property type="evidence" value="ECO:0007669"/>
    <property type="project" value="UniProtKB-KW"/>
</dbReference>
<dbReference type="SUPFAM" id="SSF55469">
    <property type="entry name" value="FMN-dependent nitroreductase-like"/>
    <property type="match status" value="1"/>
</dbReference>
<reference evidence="5" key="1">
    <citation type="submission" date="2017-02" db="EMBL/GenBank/DDBJ databases">
        <authorList>
            <person name="Dridi B."/>
        </authorList>
    </citation>
    <scope>NUCLEOTIDE SEQUENCE [LARGE SCALE GENOMIC DNA]</scope>
    <source>
        <strain evidence="5">EB411</strain>
    </source>
</reference>
<dbReference type="PANTHER" id="PTHR43673:SF10">
    <property type="entry name" value="NADH DEHYDROGENASE_NAD(P)H NITROREDUCTASE XCC3605-RELATED"/>
    <property type="match status" value="1"/>
</dbReference>
<evidence type="ECO:0000313" key="4">
    <source>
        <dbReference type="EMBL" id="SJN21459.1"/>
    </source>
</evidence>
<gene>
    <name evidence="4" type="ORF">FM119_02800</name>
</gene>
<feature type="domain" description="Nitroreductase" evidence="3">
    <location>
        <begin position="22"/>
        <end position="65"/>
    </location>
</feature>
<keyword evidence="5" id="KW-1185">Reference proteome</keyword>
<dbReference type="InterPro" id="IPR000415">
    <property type="entry name" value="Nitroreductase-like"/>
</dbReference>
<dbReference type="PANTHER" id="PTHR43673">
    <property type="entry name" value="NAD(P)H NITROREDUCTASE YDGI-RELATED"/>
    <property type="match status" value="1"/>
</dbReference>
<dbReference type="EMBL" id="FUKR01000017">
    <property type="protein sequence ID" value="SJN21459.1"/>
    <property type="molecule type" value="Genomic_DNA"/>
</dbReference>
<evidence type="ECO:0000256" key="1">
    <source>
        <dbReference type="ARBA" id="ARBA00007118"/>
    </source>
</evidence>
<dbReference type="AlphaFoldDB" id="A0A1R4IP15"/>
<dbReference type="Proteomes" id="UP000196778">
    <property type="component" value="Unassembled WGS sequence"/>
</dbReference>
<dbReference type="Pfam" id="PF00881">
    <property type="entry name" value="Nitroreductase"/>
    <property type="match status" value="1"/>
</dbReference>
<dbReference type="Gene3D" id="3.40.109.10">
    <property type="entry name" value="NADH Oxidase"/>
    <property type="match status" value="1"/>
</dbReference>
<proteinExistence type="inferred from homology"/>
<keyword evidence="2" id="KW-0560">Oxidoreductase</keyword>
<accession>A0A1R4IP15</accession>
<dbReference type="OrthoDB" id="9802510at2"/>
<evidence type="ECO:0000256" key="2">
    <source>
        <dbReference type="ARBA" id="ARBA00023002"/>
    </source>
</evidence>
<protein>
    <submittedName>
        <fullName evidence="4">Nitroreductase</fullName>
    </submittedName>
</protein>
<dbReference type="CDD" id="cd02138">
    <property type="entry name" value="TdsD-like"/>
    <property type="match status" value="1"/>
</dbReference>
<dbReference type="RefSeq" id="WP_087136177.1">
    <property type="nucleotide sequence ID" value="NZ_FUKR01000017.1"/>
</dbReference>